<feature type="compositionally biased region" description="Pro residues" evidence="3">
    <location>
        <begin position="572"/>
        <end position="583"/>
    </location>
</feature>
<dbReference type="Pfam" id="PF10291">
    <property type="entry name" value="muHD"/>
    <property type="match status" value="1"/>
</dbReference>
<dbReference type="Proteomes" id="UP000275385">
    <property type="component" value="Unassembled WGS sequence"/>
</dbReference>
<reference evidence="5 6" key="1">
    <citation type="submission" date="2018-08" db="EMBL/GenBank/DDBJ databases">
        <title>Draft genome of the lignicolous fungus Coniochaeta pulveracea.</title>
        <authorList>
            <person name="Borstlap C.J."/>
            <person name="De Witt R.N."/>
            <person name="Botha A."/>
            <person name="Volschenk H."/>
        </authorList>
    </citation>
    <scope>NUCLEOTIDE SEQUENCE [LARGE SCALE GENOMIC DNA]</scope>
    <source>
        <strain evidence="5 6">CAB683</strain>
    </source>
</reference>
<feature type="region of interest" description="Disordered" evidence="3">
    <location>
        <begin position="564"/>
        <end position="587"/>
    </location>
</feature>
<evidence type="ECO:0000259" key="4">
    <source>
        <dbReference type="PROSITE" id="PS51072"/>
    </source>
</evidence>
<evidence type="ECO:0000313" key="5">
    <source>
        <dbReference type="EMBL" id="RKU46255.1"/>
    </source>
</evidence>
<keyword evidence="6" id="KW-1185">Reference proteome</keyword>
<dbReference type="InterPro" id="IPR001060">
    <property type="entry name" value="FCH_dom"/>
</dbReference>
<feature type="compositionally biased region" description="Polar residues" evidence="3">
    <location>
        <begin position="406"/>
        <end position="428"/>
    </location>
</feature>
<dbReference type="STRING" id="177199.A0A420YEB5"/>
<feature type="region of interest" description="Disordered" evidence="3">
    <location>
        <begin position="239"/>
        <end position="467"/>
    </location>
</feature>
<comment type="caution">
    <text evidence="5">The sequence shown here is derived from an EMBL/GenBank/DDBJ whole genome shotgun (WGS) entry which is preliminary data.</text>
</comment>
<evidence type="ECO:0000256" key="3">
    <source>
        <dbReference type="SAM" id="MobiDB-lite"/>
    </source>
</evidence>
<dbReference type="PANTHER" id="PTHR23065">
    <property type="entry name" value="PROLINE-SERINE-THREONINE PHOSPHATASE INTERACTING PROTEIN 1"/>
    <property type="match status" value="1"/>
</dbReference>
<dbReference type="CDD" id="cd09264">
    <property type="entry name" value="AP_Syp1_MHD"/>
    <property type="match status" value="1"/>
</dbReference>
<dbReference type="OrthoDB" id="331602at2759"/>
<feature type="compositionally biased region" description="Basic and acidic residues" evidence="3">
    <location>
        <begin position="453"/>
        <end position="465"/>
    </location>
</feature>
<evidence type="ECO:0000256" key="1">
    <source>
        <dbReference type="ARBA" id="ARBA00022583"/>
    </source>
</evidence>
<dbReference type="InterPro" id="IPR018808">
    <property type="entry name" value="Muniscin_C"/>
</dbReference>
<dbReference type="Pfam" id="PF00611">
    <property type="entry name" value="FCH"/>
    <property type="match status" value="1"/>
</dbReference>
<organism evidence="5 6">
    <name type="scientific">Coniochaeta pulveracea</name>
    <dbReference type="NCBI Taxonomy" id="177199"/>
    <lineage>
        <taxon>Eukaryota</taxon>
        <taxon>Fungi</taxon>
        <taxon>Dikarya</taxon>
        <taxon>Ascomycota</taxon>
        <taxon>Pezizomycotina</taxon>
        <taxon>Sordariomycetes</taxon>
        <taxon>Sordariomycetidae</taxon>
        <taxon>Coniochaetales</taxon>
        <taxon>Coniochaetaceae</taxon>
        <taxon>Coniochaeta</taxon>
    </lineage>
</organism>
<dbReference type="SMART" id="SM00055">
    <property type="entry name" value="FCH"/>
    <property type="match status" value="1"/>
</dbReference>
<keyword evidence="2" id="KW-0175">Coiled coil</keyword>
<gene>
    <name evidence="5" type="ORF">DL546_006093</name>
</gene>
<feature type="compositionally biased region" description="Low complexity" evidence="3">
    <location>
        <begin position="268"/>
        <end position="284"/>
    </location>
</feature>
<feature type="compositionally biased region" description="Pro residues" evidence="3">
    <location>
        <begin position="437"/>
        <end position="446"/>
    </location>
</feature>
<sequence length="914" mass="99213">MDEMSRSEYPAMLANLQPTQAAHVLTERVKRFTKQNQEIADWLQERRRVEEAYVQGLRKLLVFKIPNAQSELGVFQSPWDKILQSTDAIAASHHRFAQDIEKDVEHSLRSFQNKREMQNIHTVSQNLQQMARDLEDAQEQSDKLTRKGKKANVQKVDHATSRLESVTQQWESQAPFIFESLQALDEQRINHLRDVLTQYVTHEVDQAARTQASAEEVLNNILEVKTEQEVQRFVHKTVGNRPKLEKRPTGTGTGTAPATINSRQGSVATPGTPTTPSLAPPSLSGHEDDGISEHSGPKEGGESKLRRLGTMLGRAGKRRQSVHGGFGQLGHVSPQRNLGTFSRSVNSRDGAGNNLGGLGRGISPRGSSHNLSETHHRLSSLAETEAPVLPPQSPDGPERTGHEGTNGLSSTASVQHAESQAPSTTATNGLPADILDVPPPAGPPPSQMQHNTEAQEHNRDADGFTERSAMNDPISMAQKEAAAENGEDGEQAFNVRIQKEPVAEEDADAKQAALSNVAKSLTMLGAPTRKTGTVRGRRDVRNTVYMPSLSAPSESVIPENNTISETTSFQPSPTPGSPVPGMPSRPSAVSALMSESSITGSSDTQSVRSGMSLGTQAQHRHPELREAGLNTSIIEYVSSSFEDGVVKSAKINGEIAFSYNPDQSSSNPDQVTVKINNYSALSAIGPNRIVVNDVASAPDEYMLDLSHLTKPSPSFTYKVQADDGDLSTLAAQCPLVIKPAWKPTGDKLGLVLQYRLNPETKLPKPVTLHDVFILATYEGARASGAQSKPSSTHLKDKHVVYWRLGDVTLTEDWGRIVCRIIGEGGAEPKPGHIEARWSYTLPADSVLDDGTSVGSGISISRLAESKGKERATEEDDDDPFADDKGPVSPALRDTRTWVDVPTVRKLASGKYEAR</sequence>
<name>A0A420YEB5_9PEZI</name>
<proteinExistence type="predicted"/>
<dbReference type="GO" id="GO:0006897">
    <property type="term" value="P:endocytosis"/>
    <property type="evidence" value="ECO:0007669"/>
    <property type="project" value="UniProtKB-KW"/>
</dbReference>
<dbReference type="InterPro" id="IPR049609">
    <property type="entry name" value="Syp1-like_MHD"/>
</dbReference>
<feature type="domain" description="MHD" evidence="4">
    <location>
        <begin position="626"/>
        <end position="895"/>
    </location>
</feature>
<evidence type="ECO:0000256" key="2">
    <source>
        <dbReference type="SAM" id="Coils"/>
    </source>
</evidence>
<dbReference type="EMBL" id="QVQW01000015">
    <property type="protein sequence ID" value="RKU46255.1"/>
    <property type="molecule type" value="Genomic_DNA"/>
</dbReference>
<accession>A0A420YEB5</accession>
<dbReference type="SUPFAM" id="SSF103657">
    <property type="entry name" value="BAR/IMD domain-like"/>
    <property type="match status" value="1"/>
</dbReference>
<dbReference type="PANTHER" id="PTHR23065:SF54">
    <property type="entry name" value="SUPPRESSOR OF YEAST PROFILIN DELETION"/>
    <property type="match status" value="1"/>
</dbReference>
<dbReference type="GO" id="GO:0030139">
    <property type="term" value="C:endocytic vesicle"/>
    <property type="evidence" value="ECO:0007669"/>
    <property type="project" value="TreeGrafter"/>
</dbReference>
<feature type="compositionally biased region" description="Polar residues" evidence="3">
    <location>
        <begin position="334"/>
        <end position="347"/>
    </location>
</feature>
<protein>
    <recommendedName>
        <fullName evidence="4">MHD domain-containing protein</fullName>
    </recommendedName>
</protein>
<evidence type="ECO:0000313" key="6">
    <source>
        <dbReference type="Proteomes" id="UP000275385"/>
    </source>
</evidence>
<dbReference type="GO" id="GO:0032185">
    <property type="term" value="P:septin cytoskeleton organization"/>
    <property type="evidence" value="ECO:0007669"/>
    <property type="project" value="TreeGrafter"/>
</dbReference>
<keyword evidence="1" id="KW-0254">Endocytosis</keyword>
<dbReference type="Gene3D" id="1.20.1270.60">
    <property type="entry name" value="Arfaptin homology (AH) domain/BAR domain"/>
    <property type="match status" value="1"/>
</dbReference>
<feature type="coiled-coil region" evidence="2">
    <location>
        <begin position="120"/>
        <end position="154"/>
    </location>
</feature>
<dbReference type="InterPro" id="IPR028565">
    <property type="entry name" value="MHD"/>
</dbReference>
<dbReference type="FunFam" id="1.20.1270.60:FF:000102">
    <property type="entry name" value="WGS project CABT00000000 data, contig 2.23"/>
    <property type="match status" value="1"/>
</dbReference>
<dbReference type="PROSITE" id="PS51072">
    <property type="entry name" value="MHD"/>
    <property type="match status" value="1"/>
</dbReference>
<dbReference type="InterPro" id="IPR027267">
    <property type="entry name" value="AH/BAR_dom_sf"/>
</dbReference>
<feature type="compositionally biased region" description="Basic and acidic residues" evidence="3">
    <location>
        <begin position="285"/>
        <end position="305"/>
    </location>
</feature>
<dbReference type="CDD" id="cd07650">
    <property type="entry name" value="F-BAR_Syp1p_like"/>
    <property type="match status" value="1"/>
</dbReference>
<dbReference type="GO" id="GO:0005886">
    <property type="term" value="C:plasma membrane"/>
    <property type="evidence" value="ECO:0007669"/>
    <property type="project" value="TreeGrafter"/>
</dbReference>
<dbReference type="AlphaFoldDB" id="A0A420YEB5"/>
<dbReference type="GO" id="GO:0032153">
    <property type="term" value="C:cell division site"/>
    <property type="evidence" value="ECO:0007669"/>
    <property type="project" value="TreeGrafter"/>
</dbReference>
<feature type="region of interest" description="Disordered" evidence="3">
    <location>
        <begin position="863"/>
        <end position="893"/>
    </location>
</feature>